<dbReference type="GO" id="GO:0006955">
    <property type="term" value="P:immune response"/>
    <property type="evidence" value="ECO:0007669"/>
    <property type="project" value="InterPro"/>
</dbReference>
<reference evidence="4" key="1">
    <citation type="submission" date="2020-11" db="EMBL/GenBank/DDBJ databases">
        <title>Isolation and identification of active actinomycetes.</title>
        <authorList>
            <person name="Sun X."/>
        </authorList>
    </citation>
    <scope>NUCLEOTIDE SEQUENCE</scope>
    <source>
        <strain evidence="4">NEAU-A11</strain>
    </source>
</reference>
<dbReference type="Proteomes" id="UP000598146">
    <property type="component" value="Unassembled WGS sequence"/>
</dbReference>
<dbReference type="InterPro" id="IPR006558">
    <property type="entry name" value="LamG-like"/>
</dbReference>
<dbReference type="Gene3D" id="2.60.120.200">
    <property type="match status" value="2"/>
</dbReference>
<dbReference type="SUPFAM" id="SSF49899">
    <property type="entry name" value="Concanavalin A-like lectins/glucanases"/>
    <property type="match status" value="2"/>
</dbReference>
<feature type="domain" description="Bulb-type lectin" evidence="3">
    <location>
        <begin position="1106"/>
        <end position="1213"/>
    </location>
</feature>
<keyword evidence="2" id="KW-1015">Disulfide bond</keyword>
<dbReference type="EMBL" id="JADQTO010000033">
    <property type="protein sequence ID" value="MBG0568029.1"/>
    <property type="molecule type" value="Genomic_DNA"/>
</dbReference>
<dbReference type="PROSITE" id="PS50927">
    <property type="entry name" value="BULB_LECTIN"/>
    <property type="match status" value="1"/>
</dbReference>
<dbReference type="InterPro" id="IPR013320">
    <property type="entry name" value="ConA-like_dom_sf"/>
</dbReference>
<accession>A0A931CDC4</accession>
<dbReference type="SMART" id="SM00108">
    <property type="entry name" value="B_lectin"/>
    <property type="match status" value="1"/>
</dbReference>
<evidence type="ECO:0000256" key="1">
    <source>
        <dbReference type="ARBA" id="ARBA00022729"/>
    </source>
</evidence>
<keyword evidence="1" id="KW-0732">Signal</keyword>
<dbReference type="InterPro" id="IPR036426">
    <property type="entry name" value="Bulb-type_lectin_dom_sf"/>
</dbReference>
<gene>
    <name evidence="4" type="ORF">I4J89_42015</name>
</gene>
<protein>
    <submittedName>
        <fullName evidence="4">LamG domain-containing protein</fullName>
    </submittedName>
</protein>
<evidence type="ECO:0000313" key="5">
    <source>
        <dbReference type="Proteomes" id="UP000598146"/>
    </source>
</evidence>
<name>A0A931CDC4_9ACTN</name>
<comment type="caution">
    <text evidence="4">The sequence shown here is derived from an EMBL/GenBank/DDBJ whole genome shotgun (WGS) entry which is preliminary data.</text>
</comment>
<dbReference type="AlphaFoldDB" id="A0A931CDC4"/>
<organism evidence="4 5">
    <name type="scientific">Actinoplanes aureus</name>
    <dbReference type="NCBI Taxonomy" id="2792083"/>
    <lineage>
        <taxon>Bacteria</taxon>
        <taxon>Bacillati</taxon>
        <taxon>Actinomycetota</taxon>
        <taxon>Actinomycetes</taxon>
        <taxon>Micromonosporales</taxon>
        <taxon>Micromonosporaceae</taxon>
        <taxon>Actinoplanes</taxon>
    </lineage>
</organism>
<keyword evidence="5" id="KW-1185">Reference proteome</keyword>
<dbReference type="PANTHER" id="PTHR46943">
    <property type="entry name" value="PENTRAXIN-RELATED PROTEIN PTX3"/>
    <property type="match status" value="1"/>
</dbReference>
<dbReference type="SUPFAM" id="SSF51110">
    <property type="entry name" value="alpha-D-mannose-specific plant lectins"/>
    <property type="match status" value="1"/>
</dbReference>
<dbReference type="InterPro" id="IPR001480">
    <property type="entry name" value="Bulb-type_lectin_dom"/>
</dbReference>
<proteinExistence type="predicted"/>
<evidence type="ECO:0000256" key="2">
    <source>
        <dbReference type="ARBA" id="ARBA00023157"/>
    </source>
</evidence>
<dbReference type="Gene3D" id="2.90.10.30">
    <property type="match status" value="1"/>
</dbReference>
<dbReference type="InterPro" id="IPR042837">
    <property type="entry name" value="PTX3"/>
</dbReference>
<sequence length="1213" mass="128345">MVARPDGRLTFESAVVPQRARTRGGGWADVDLRLARGADGRLRPAASVADVSFSGGDGPLISVTRRGQEMTLSWPEKLPEPKISGDSATYPGVLPGVDLMVRATYTGFTHTLVVRTAEAAANPAVRATKLTVGGDVALNQDTDGTLRATAGGAPVAEAAPALMWDSRAGSGARSTALAAGDVAKVARVRTEVSGKTLVLKADAKVLDAKDRVFPIFIDPDWSVFKSKWAYATNNGATNDLSSARVGRNPDSGALYRSYFAFPTTANGVHLGGKYIHAARVEMKLDHSWGCASTPSSLYHTSAINSIPKASWSGMALWTYLGEAWGSANEAGGCNPPRPDMYMNFQSANLNAIIQQAANDWWGEVNVALTARDSSHGGESVQARWKRFFPNDAKLVVDYDSVPTPPTGLQVAGVACPESGVLSVGTYTPTLSAILPDADSQTIMGYFEYVEVPASGNPDDATVRTNPKPDPVATANTRASTAPITIVQGKTYAFHVTSKDPAPYNRWSGWGPWCKFAVDTTVPGGPEISSTTPQGAGRPVTFVFHTTESDVVKFRYGWSSPPATEVAATTGVNKDATVTLTAPRFGKNTLWVRSIDATGNLGNLNSHTITVGRPSPPVASWGLETYPGITQAQALTDRHPGRAGDTPLASTGHSPVEWTDDTHLVGGKVAYFNRNSNLSTTTPIVNTTGSFSVAAWARLMDDNPATPAPDLPDGNRTVAGQSGTHRSALFFGYRIVDGQPRWGLYLPGGDLDPSGTTIASPNLVTTADIGRWVHLAAVYDAATKQMSLYVDGTLAGSRTVMAVPFNAAGAFTVGAALWSGEGGSAVMADHWLGQIADVQVFDRVLLAEDFTGQLASDPQSGGFNEPGILTPVQVGSWNFNAAVPCYDASVPDTCEAPDSATSFNRWLALSRGVDVGAGRTTGEAGIWLDDKYFPDQQAQVETTEEYGRSAIKTGGGWQDAPVLRTDQAFTVSAWVMPTDLTANRTVVAAQDATAITYDAAAGRWRFRLGNTSVDSAEAPDANVWTHLAAAHDAGRKQIRLYVNGKLSGTKTLTAAAPNVSGRLLVGRGPFGGQWTGGVDEVAVFQGALTDTTVATQYQAQIGPEPGANALLRGTRLNAGDSIPSDVGDFELRMQSDGNLVVAQGGTTVWDTRTWGNPGAYCYVQSDGNFVVYRSDGTPLWDTRTWGTGADRLLLKSDGDLLLQDAAGRVLWRRA</sequence>
<dbReference type="SMART" id="SM00560">
    <property type="entry name" value="LamGL"/>
    <property type="match status" value="2"/>
</dbReference>
<dbReference type="Pfam" id="PF13385">
    <property type="entry name" value="Laminin_G_3"/>
    <property type="match status" value="2"/>
</dbReference>
<evidence type="ECO:0000313" key="4">
    <source>
        <dbReference type="EMBL" id="MBG0568029.1"/>
    </source>
</evidence>
<dbReference type="PANTHER" id="PTHR46943:SF1">
    <property type="entry name" value="PENTRAXIN-RELATED PROTEIN PTX3"/>
    <property type="match status" value="1"/>
</dbReference>
<evidence type="ECO:0000259" key="3">
    <source>
        <dbReference type="PROSITE" id="PS50927"/>
    </source>
</evidence>